<evidence type="ECO:0000256" key="6">
    <source>
        <dbReference type="ARBA" id="ARBA00023319"/>
    </source>
</evidence>
<keyword evidence="7" id="KW-0812">Transmembrane</keyword>
<evidence type="ECO:0000313" key="9">
    <source>
        <dbReference type="Ensembl" id="ENSSMAP00000014291.1"/>
    </source>
</evidence>
<dbReference type="Gene3D" id="2.60.40.10">
    <property type="entry name" value="Immunoglobulins"/>
    <property type="match status" value="2"/>
</dbReference>
<dbReference type="GO" id="GO:0050863">
    <property type="term" value="P:regulation of T cell activation"/>
    <property type="evidence" value="ECO:0007669"/>
    <property type="project" value="UniProtKB-ARBA"/>
</dbReference>
<dbReference type="AlphaFoldDB" id="A0A8D3A8M1"/>
<evidence type="ECO:0000256" key="5">
    <source>
        <dbReference type="ARBA" id="ARBA00023180"/>
    </source>
</evidence>
<sequence>MSAMGALGKIIFYSMITLIVLFTAIIILILSFALSDSTTTVMSSNTAPVANLGGDQLLSCYLRTQSASQVSVTWTKKDLKGNVYQYKNGAAALKEQSSQFRGRTQLFPDALLTGNASLLLRSVRMSDEGRYTCTISSSESGGTVNLHLWTAAFTAPTFTYTNNILAANADRWFPKPNVTWLDLDEDVLDGDTSFSKSPSGIYGVLSTLSPVNASGIYTCRIENDLVISVSEATVKGSAVSGDTYFSFSGASSLRASAHLSAATTSVLWCILYLT</sequence>
<dbReference type="Ensembl" id="ENSSMAT00000014481.2">
    <property type="protein sequence ID" value="ENSSMAP00000014291.1"/>
    <property type="gene ID" value="ENSSMAG00000008775.2"/>
</dbReference>
<dbReference type="InterPro" id="IPR036179">
    <property type="entry name" value="Ig-like_dom_sf"/>
</dbReference>
<dbReference type="InterPro" id="IPR050504">
    <property type="entry name" value="IgSF_BTN/MOG"/>
</dbReference>
<evidence type="ECO:0000256" key="7">
    <source>
        <dbReference type="SAM" id="Phobius"/>
    </source>
</evidence>
<comment type="subcellular location">
    <subcellularLocation>
        <location evidence="1">Membrane</location>
    </subcellularLocation>
</comment>
<dbReference type="Pfam" id="PF07686">
    <property type="entry name" value="V-set"/>
    <property type="match status" value="1"/>
</dbReference>
<keyword evidence="7" id="KW-1133">Transmembrane helix</keyword>
<dbReference type="InterPro" id="IPR013783">
    <property type="entry name" value="Ig-like_fold"/>
</dbReference>
<feature type="domain" description="Ig-like" evidence="8">
    <location>
        <begin position="39"/>
        <end position="145"/>
    </location>
</feature>
<dbReference type="InterPro" id="IPR007110">
    <property type="entry name" value="Ig-like_dom"/>
</dbReference>
<dbReference type="OrthoDB" id="8901134at2759"/>
<dbReference type="GO" id="GO:0001817">
    <property type="term" value="P:regulation of cytokine production"/>
    <property type="evidence" value="ECO:0007669"/>
    <property type="project" value="TreeGrafter"/>
</dbReference>
<accession>A0A8D3A8M1</accession>
<evidence type="ECO:0000256" key="1">
    <source>
        <dbReference type="ARBA" id="ARBA00004370"/>
    </source>
</evidence>
<dbReference type="GO" id="GO:0050852">
    <property type="term" value="P:T cell receptor signaling pathway"/>
    <property type="evidence" value="ECO:0007669"/>
    <property type="project" value="TreeGrafter"/>
</dbReference>
<dbReference type="InterPro" id="IPR003599">
    <property type="entry name" value="Ig_sub"/>
</dbReference>
<protein>
    <submittedName>
        <fullName evidence="9">V-set domain containing T cell activation inhibitor 1</fullName>
    </submittedName>
</protein>
<dbReference type="SMART" id="SM00409">
    <property type="entry name" value="IG"/>
    <property type="match status" value="1"/>
</dbReference>
<dbReference type="GO" id="GO:0009897">
    <property type="term" value="C:external side of plasma membrane"/>
    <property type="evidence" value="ECO:0007669"/>
    <property type="project" value="TreeGrafter"/>
</dbReference>
<dbReference type="GO" id="GO:0005102">
    <property type="term" value="F:signaling receptor binding"/>
    <property type="evidence" value="ECO:0007669"/>
    <property type="project" value="TreeGrafter"/>
</dbReference>
<keyword evidence="5" id="KW-0325">Glycoprotein</keyword>
<keyword evidence="2" id="KW-0732">Signal</keyword>
<reference evidence="9" key="1">
    <citation type="submission" date="2023-05" db="EMBL/GenBank/DDBJ databases">
        <title>High-quality long-read genome of Scophthalmus maximus.</title>
        <authorList>
            <person name="Lien S."/>
            <person name="Martinez P."/>
        </authorList>
    </citation>
    <scope>NUCLEOTIDE SEQUENCE [LARGE SCALE GENOMIC DNA]</scope>
</reference>
<dbReference type="CTD" id="79679"/>
<keyword evidence="3 7" id="KW-0472">Membrane</keyword>
<dbReference type="RefSeq" id="XP_035506910.1">
    <property type="nucleotide sequence ID" value="XM_035651017.2"/>
</dbReference>
<proteinExistence type="predicted"/>
<gene>
    <name evidence="9" type="primary">vtcn1</name>
</gene>
<organism evidence="9 10">
    <name type="scientific">Scophthalmus maximus</name>
    <name type="common">Turbot</name>
    <name type="synonym">Psetta maxima</name>
    <dbReference type="NCBI Taxonomy" id="52904"/>
    <lineage>
        <taxon>Eukaryota</taxon>
        <taxon>Metazoa</taxon>
        <taxon>Chordata</taxon>
        <taxon>Craniata</taxon>
        <taxon>Vertebrata</taxon>
        <taxon>Euteleostomi</taxon>
        <taxon>Actinopterygii</taxon>
        <taxon>Neopterygii</taxon>
        <taxon>Teleostei</taxon>
        <taxon>Neoteleostei</taxon>
        <taxon>Acanthomorphata</taxon>
        <taxon>Carangaria</taxon>
        <taxon>Pleuronectiformes</taxon>
        <taxon>Pleuronectoidei</taxon>
        <taxon>Scophthalmidae</taxon>
        <taxon>Scophthalmus</taxon>
    </lineage>
</organism>
<feature type="transmembrane region" description="Helical" evidence="7">
    <location>
        <begin position="12"/>
        <end position="34"/>
    </location>
</feature>
<dbReference type="CDD" id="cd00096">
    <property type="entry name" value="Ig"/>
    <property type="match status" value="1"/>
</dbReference>
<evidence type="ECO:0000256" key="3">
    <source>
        <dbReference type="ARBA" id="ARBA00023136"/>
    </source>
</evidence>
<dbReference type="GeneTree" id="ENSGT00940000157300"/>
<dbReference type="FunFam" id="2.60.40.10:FF:000142">
    <property type="entry name" value="V-set domain-containing T-cell activation inhibitor 1"/>
    <property type="match status" value="1"/>
</dbReference>
<evidence type="ECO:0000256" key="4">
    <source>
        <dbReference type="ARBA" id="ARBA00023157"/>
    </source>
</evidence>
<dbReference type="GeneID" id="118320353"/>
<keyword evidence="4" id="KW-1015">Disulfide bond</keyword>
<dbReference type="PROSITE" id="PS50835">
    <property type="entry name" value="IG_LIKE"/>
    <property type="match status" value="1"/>
</dbReference>
<dbReference type="Proteomes" id="UP000694558">
    <property type="component" value="Chromosome 14"/>
</dbReference>
<dbReference type="SUPFAM" id="SSF48726">
    <property type="entry name" value="Immunoglobulin"/>
    <property type="match status" value="2"/>
</dbReference>
<dbReference type="OMA" id="CYIVTSK"/>
<keyword evidence="6" id="KW-0393">Immunoglobulin domain</keyword>
<reference evidence="9" key="2">
    <citation type="submission" date="2025-08" db="UniProtKB">
        <authorList>
            <consortium name="Ensembl"/>
        </authorList>
    </citation>
    <scope>IDENTIFICATION</scope>
</reference>
<evidence type="ECO:0000259" key="8">
    <source>
        <dbReference type="PROSITE" id="PS50835"/>
    </source>
</evidence>
<name>A0A8D3A8M1_SCOMX</name>
<dbReference type="GO" id="GO:1903037">
    <property type="term" value="P:regulation of leukocyte cell-cell adhesion"/>
    <property type="evidence" value="ECO:0007669"/>
    <property type="project" value="UniProtKB-ARBA"/>
</dbReference>
<dbReference type="InterPro" id="IPR013106">
    <property type="entry name" value="Ig_V-set"/>
</dbReference>
<dbReference type="KEGG" id="smau:118320353"/>
<dbReference type="PANTHER" id="PTHR24100:SF0">
    <property type="entry name" value="V-SET DOMAIN-CONTAINING T-CELL ACTIVATION INHIBITOR 1"/>
    <property type="match status" value="1"/>
</dbReference>
<dbReference type="PANTHER" id="PTHR24100">
    <property type="entry name" value="BUTYROPHILIN"/>
    <property type="match status" value="1"/>
</dbReference>
<evidence type="ECO:0000256" key="2">
    <source>
        <dbReference type="ARBA" id="ARBA00022729"/>
    </source>
</evidence>
<evidence type="ECO:0000313" key="10">
    <source>
        <dbReference type="Proteomes" id="UP000694558"/>
    </source>
</evidence>